<keyword evidence="1" id="KW-0175">Coiled coil</keyword>
<organism evidence="3 4">
    <name type="scientific">Stylosanthes scabra</name>
    <dbReference type="NCBI Taxonomy" id="79078"/>
    <lineage>
        <taxon>Eukaryota</taxon>
        <taxon>Viridiplantae</taxon>
        <taxon>Streptophyta</taxon>
        <taxon>Embryophyta</taxon>
        <taxon>Tracheophyta</taxon>
        <taxon>Spermatophyta</taxon>
        <taxon>Magnoliopsida</taxon>
        <taxon>eudicotyledons</taxon>
        <taxon>Gunneridae</taxon>
        <taxon>Pentapetalae</taxon>
        <taxon>rosids</taxon>
        <taxon>fabids</taxon>
        <taxon>Fabales</taxon>
        <taxon>Fabaceae</taxon>
        <taxon>Papilionoideae</taxon>
        <taxon>50 kb inversion clade</taxon>
        <taxon>dalbergioids sensu lato</taxon>
        <taxon>Dalbergieae</taxon>
        <taxon>Pterocarpus clade</taxon>
        <taxon>Stylosanthes</taxon>
    </lineage>
</organism>
<evidence type="ECO:0000313" key="4">
    <source>
        <dbReference type="Proteomes" id="UP001341840"/>
    </source>
</evidence>
<feature type="region of interest" description="Disordered" evidence="2">
    <location>
        <begin position="87"/>
        <end position="131"/>
    </location>
</feature>
<evidence type="ECO:0000256" key="1">
    <source>
        <dbReference type="SAM" id="Coils"/>
    </source>
</evidence>
<feature type="compositionally biased region" description="Basic and acidic residues" evidence="2">
    <location>
        <begin position="116"/>
        <end position="125"/>
    </location>
</feature>
<comment type="caution">
    <text evidence="3">The sequence shown here is derived from an EMBL/GenBank/DDBJ whole genome shotgun (WGS) entry which is preliminary data.</text>
</comment>
<proteinExistence type="predicted"/>
<name>A0ABU6VH86_9FABA</name>
<dbReference type="EMBL" id="JASCZI010151448">
    <property type="protein sequence ID" value="MED6172921.1"/>
    <property type="molecule type" value="Genomic_DNA"/>
</dbReference>
<feature type="compositionally biased region" description="Polar residues" evidence="2">
    <location>
        <begin position="88"/>
        <end position="115"/>
    </location>
</feature>
<sequence>MNEESVRTSRISTSKLSHSLVPIHFGFMERVSIDFHCRGTKNGDNVEQVECIRPIQSTLAQQVEEASDCCWVKFGCEQSRLSLEVVPPTSSAVPDSSSARDTSATPSPSIVSTQEVDNRNKEPPQTRKRKNFKPKYGLINSKEFDHVGFAQEYLVGGNNKIPMDGENFLKNLDFVTRSSIKAVAICQAAKNKMRGCVLVLEGEVEQLRVRVKAAETDKRVIEGEKFELSSKVSNLEAR</sequence>
<gene>
    <name evidence="3" type="ORF">PIB30_054337</name>
</gene>
<dbReference type="Proteomes" id="UP001341840">
    <property type="component" value="Unassembled WGS sequence"/>
</dbReference>
<feature type="coiled-coil region" evidence="1">
    <location>
        <begin position="197"/>
        <end position="224"/>
    </location>
</feature>
<evidence type="ECO:0000313" key="3">
    <source>
        <dbReference type="EMBL" id="MED6172921.1"/>
    </source>
</evidence>
<reference evidence="3 4" key="1">
    <citation type="journal article" date="2023" name="Plants (Basel)">
        <title>Bridging the Gap: Combining Genomics and Transcriptomics Approaches to Understand Stylosanthes scabra, an Orphan Legume from the Brazilian Caatinga.</title>
        <authorList>
            <person name="Ferreira-Neto J.R.C."/>
            <person name="da Silva M.D."/>
            <person name="Binneck E."/>
            <person name="de Melo N.F."/>
            <person name="da Silva R.H."/>
            <person name="de Melo A.L.T.M."/>
            <person name="Pandolfi V."/>
            <person name="Bustamante F.O."/>
            <person name="Brasileiro-Vidal A.C."/>
            <person name="Benko-Iseppon A.M."/>
        </authorList>
    </citation>
    <scope>NUCLEOTIDE SEQUENCE [LARGE SCALE GENOMIC DNA]</scope>
    <source>
        <tissue evidence="3">Leaves</tissue>
    </source>
</reference>
<keyword evidence="4" id="KW-1185">Reference proteome</keyword>
<protein>
    <submittedName>
        <fullName evidence="3">Uncharacterized protein</fullName>
    </submittedName>
</protein>
<evidence type="ECO:0000256" key="2">
    <source>
        <dbReference type="SAM" id="MobiDB-lite"/>
    </source>
</evidence>
<accession>A0ABU6VH86</accession>